<sequence>MVFGGRVGESLVVIGCGKNRLDNAKQVSNVTRIRDKRSSLC</sequence>
<accession>A0A069QF62</accession>
<dbReference type="Proteomes" id="UP000027442">
    <property type="component" value="Unassembled WGS sequence"/>
</dbReference>
<dbReference type="PATRIC" id="fig|1122985.7.peg.2620"/>
<dbReference type="EMBL" id="JNGW01000107">
    <property type="protein sequence ID" value="KDR51440.1"/>
    <property type="molecule type" value="Genomic_DNA"/>
</dbReference>
<evidence type="ECO:0000313" key="1">
    <source>
        <dbReference type="EMBL" id="KDR51440.1"/>
    </source>
</evidence>
<dbReference type="HOGENOM" id="CLU_216424_0_0_10"/>
<organism evidence="1 2">
    <name type="scientific">Hoylesella loescheii DSM 19665 = JCM 12249 = ATCC 15930</name>
    <dbReference type="NCBI Taxonomy" id="1122985"/>
    <lineage>
        <taxon>Bacteria</taxon>
        <taxon>Pseudomonadati</taxon>
        <taxon>Bacteroidota</taxon>
        <taxon>Bacteroidia</taxon>
        <taxon>Bacteroidales</taxon>
        <taxon>Prevotellaceae</taxon>
        <taxon>Hoylesella</taxon>
    </lineage>
</organism>
<dbReference type="AlphaFoldDB" id="A0A069QF62"/>
<keyword evidence="2" id="KW-1185">Reference proteome</keyword>
<comment type="caution">
    <text evidence="1">The sequence shown here is derived from an EMBL/GenBank/DDBJ whole genome shotgun (WGS) entry which is preliminary data.</text>
</comment>
<protein>
    <submittedName>
        <fullName evidence="1">Uncharacterized protein</fullName>
    </submittedName>
</protein>
<name>A0A069QF62_HOYLO</name>
<proteinExistence type="predicted"/>
<reference evidence="1 2" key="1">
    <citation type="submission" date="2013-08" db="EMBL/GenBank/DDBJ databases">
        <authorList>
            <person name="Weinstock G."/>
            <person name="Sodergren E."/>
            <person name="Wylie T."/>
            <person name="Fulton L."/>
            <person name="Fulton R."/>
            <person name="Fronick C."/>
            <person name="O'Laughlin M."/>
            <person name="Godfrey J."/>
            <person name="Miner T."/>
            <person name="Herter B."/>
            <person name="Appelbaum E."/>
            <person name="Cordes M."/>
            <person name="Lek S."/>
            <person name="Wollam A."/>
            <person name="Pepin K.H."/>
            <person name="Palsikar V.B."/>
            <person name="Mitreva M."/>
            <person name="Wilson R.K."/>
        </authorList>
    </citation>
    <scope>NUCLEOTIDE SEQUENCE [LARGE SCALE GENOMIC DNA]</scope>
    <source>
        <strain evidence="1 2">ATCC 15930</strain>
    </source>
</reference>
<evidence type="ECO:0000313" key="2">
    <source>
        <dbReference type="Proteomes" id="UP000027442"/>
    </source>
</evidence>
<gene>
    <name evidence="1" type="ORF">HMPREF1991_02529</name>
</gene>